<feature type="transmembrane region" description="Helical" evidence="1">
    <location>
        <begin position="136"/>
        <end position="157"/>
    </location>
</feature>
<dbReference type="PANTHER" id="PTHR37305:SF1">
    <property type="entry name" value="MEMBRANE PROTEIN"/>
    <property type="match status" value="1"/>
</dbReference>
<evidence type="ECO:0000256" key="1">
    <source>
        <dbReference type="SAM" id="Phobius"/>
    </source>
</evidence>
<feature type="transmembrane region" description="Helical" evidence="1">
    <location>
        <begin position="100"/>
        <end position="124"/>
    </location>
</feature>
<organism evidence="2 3">
    <name type="scientific">Evansella tamaricis</name>
    <dbReference type="NCBI Taxonomy" id="2069301"/>
    <lineage>
        <taxon>Bacteria</taxon>
        <taxon>Bacillati</taxon>
        <taxon>Bacillota</taxon>
        <taxon>Bacilli</taxon>
        <taxon>Bacillales</taxon>
        <taxon>Bacillaceae</taxon>
        <taxon>Evansella</taxon>
    </lineage>
</organism>
<sequence length="239" mass="26930">MFPAIMYTEWLKFKKSKVFQILLISPLLATVVAYFPNFDFPGNEWLGPFFSMIMVQAVLFLPLLAGIFAAAVCRYEHAEGGWKQLLVLPVHRLHLYSAKLLLVCFFIALTQVLLLVGLLLVGLIHGFSDPFPWQDILLRLLMGWLGCLPIISLQLWVSTAWSSFAAPVAFNVILTLPNILIANSEFFGPWYPWAQPFLGMIMGQETGITFSTETLVFVIIGGFLLFTSGGMIYFLRKEV</sequence>
<keyword evidence="3" id="KW-1185">Reference proteome</keyword>
<comment type="caution">
    <text evidence="2">The sequence shown here is derived from an EMBL/GenBank/DDBJ whole genome shotgun (WGS) entry which is preliminary data.</text>
</comment>
<keyword evidence="1" id="KW-0812">Transmembrane</keyword>
<evidence type="ECO:0000313" key="2">
    <source>
        <dbReference type="EMBL" id="MBU9714150.1"/>
    </source>
</evidence>
<proteinExistence type="predicted"/>
<dbReference type="PANTHER" id="PTHR37305">
    <property type="entry name" value="INTEGRAL MEMBRANE PROTEIN-RELATED"/>
    <property type="match status" value="1"/>
</dbReference>
<dbReference type="Pfam" id="PF12730">
    <property type="entry name" value="ABC2_membrane_4"/>
    <property type="match status" value="1"/>
</dbReference>
<dbReference type="Proteomes" id="UP000784880">
    <property type="component" value="Unassembled WGS sequence"/>
</dbReference>
<feature type="transmembrane region" description="Helical" evidence="1">
    <location>
        <begin position="49"/>
        <end position="73"/>
    </location>
</feature>
<dbReference type="CDD" id="cd21809">
    <property type="entry name" value="ABC-2_lan_permease-like"/>
    <property type="match status" value="1"/>
</dbReference>
<keyword evidence="1" id="KW-0472">Membrane</keyword>
<keyword evidence="1" id="KW-1133">Transmembrane helix</keyword>
<dbReference type="EMBL" id="JAHQCS010000165">
    <property type="protein sequence ID" value="MBU9714150.1"/>
    <property type="molecule type" value="Genomic_DNA"/>
</dbReference>
<protein>
    <submittedName>
        <fullName evidence="2">ABC transporter permease</fullName>
    </submittedName>
</protein>
<dbReference type="RefSeq" id="WP_217068502.1">
    <property type="nucleotide sequence ID" value="NZ_JAHQCS010000165.1"/>
</dbReference>
<accession>A0ABS6JL81</accession>
<reference evidence="2 3" key="1">
    <citation type="submission" date="2021-06" db="EMBL/GenBank/DDBJ databases">
        <title>Bacillus sp. RD4P76, an endophyte from a halophyte.</title>
        <authorList>
            <person name="Sun J.-Q."/>
        </authorList>
    </citation>
    <scope>NUCLEOTIDE SEQUENCE [LARGE SCALE GENOMIC DNA]</scope>
    <source>
        <strain evidence="2 3">CGMCC 1.15917</strain>
    </source>
</reference>
<gene>
    <name evidence="2" type="ORF">KS419_20650</name>
</gene>
<feature type="transmembrane region" description="Helical" evidence="1">
    <location>
        <begin position="215"/>
        <end position="235"/>
    </location>
</feature>
<name>A0ABS6JL81_9BACI</name>
<evidence type="ECO:0000313" key="3">
    <source>
        <dbReference type="Proteomes" id="UP000784880"/>
    </source>
</evidence>